<keyword evidence="1" id="KW-0450">Lipoyl</keyword>
<dbReference type="PANTHER" id="PTHR11715">
    <property type="entry name" value="GLYCINE CLEAVAGE SYSTEM H PROTEIN"/>
    <property type="match status" value="1"/>
</dbReference>
<dbReference type="eggNOG" id="COG0509">
    <property type="taxonomic scope" value="Bacteria"/>
</dbReference>
<dbReference type="GO" id="GO:0009249">
    <property type="term" value="P:protein lipoylation"/>
    <property type="evidence" value="ECO:0007669"/>
    <property type="project" value="TreeGrafter"/>
</dbReference>
<evidence type="ECO:0008006" key="4">
    <source>
        <dbReference type="Google" id="ProtNLM"/>
    </source>
</evidence>
<dbReference type="GO" id="GO:0005960">
    <property type="term" value="C:glycine cleavage complex"/>
    <property type="evidence" value="ECO:0007669"/>
    <property type="project" value="InterPro"/>
</dbReference>
<dbReference type="InterPro" id="IPR011053">
    <property type="entry name" value="Single_hybrid_motif"/>
</dbReference>
<dbReference type="GO" id="GO:0019464">
    <property type="term" value="P:glycine decarboxylation via glycine cleavage system"/>
    <property type="evidence" value="ECO:0007669"/>
    <property type="project" value="InterPro"/>
</dbReference>
<dbReference type="Proteomes" id="UP000051236">
    <property type="component" value="Unassembled WGS sequence"/>
</dbReference>
<dbReference type="PANTHER" id="PTHR11715:SF3">
    <property type="entry name" value="GLYCINE CLEAVAGE SYSTEM H PROTEIN-RELATED"/>
    <property type="match status" value="1"/>
</dbReference>
<dbReference type="GO" id="GO:0005737">
    <property type="term" value="C:cytoplasm"/>
    <property type="evidence" value="ECO:0007669"/>
    <property type="project" value="TreeGrafter"/>
</dbReference>
<keyword evidence="3" id="KW-1185">Reference proteome</keyword>
<dbReference type="InterPro" id="IPR033753">
    <property type="entry name" value="GCV_H/Fam206"/>
</dbReference>
<organism evidence="2 3">
    <name type="scientific">Agrilactobacillus composti DSM 18527 = JCM 14202</name>
    <dbReference type="NCBI Taxonomy" id="1423734"/>
    <lineage>
        <taxon>Bacteria</taxon>
        <taxon>Bacillati</taxon>
        <taxon>Bacillota</taxon>
        <taxon>Bacilli</taxon>
        <taxon>Lactobacillales</taxon>
        <taxon>Lactobacillaceae</taxon>
        <taxon>Agrilactobacillus</taxon>
    </lineage>
</organism>
<evidence type="ECO:0000256" key="1">
    <source>
        <dbReference type="ARBA" id="ARBA00022823"/>
    </source>
</evidence>
<gene>
    <name evidence="2" type="ORF">FC83_GL002570</name>
</gene>
<dbReference type="EMBL" id="AZGA01000002">
    <property type="protein sequence ID" value="KRM36695.1"/>
    <property type="molecule type" value="Genomic_DNA"/>
</dbReference>
<dbReference type="STRING" id="1423734.FC83_GL002570"/>
<name>A0A0R1Y308_9LACO</name>
<dbReference type="CDD" id="cd06848">
    <property type="entry name" value="GCS_H"/>
    <property type="match status" value="1"/>
</dbReference>
<dbReference type="Pfam" id="PF01597">
    <property type="entry name" value="GCV_H"/>
    <property type="match status" value="1"/>
</dbReference>
<protein>
    <recommendedName>
        <fullName evidence="4">Lipoyl-binding domain-containing protein</fullName>
    </recommendedName>
</protein>
<comment type="caution">
    <text evidence="2">The sequence shown here is derived from an EMBL/GenBank/DDBJ whole genome shotgun (WGS) entry which is preliminary data.</text>
</comment>
<dbReference type="AlphaFoldDB" id="A0A0R1Y308"/>
<dbReference type="InterPro" id="IPR002930">
    <property type="entry name" value="GCV_H"/>
</dbReference>
<accession>A0A0R1Y308</accession>
<dbReference type="Gene3D" id="2.40.50.100">
    <property type="match status" value="1"/>
</dbReference>
<reference evidence="2 3" key="1">
    <citation type="journal article" date="2015" name="Genome Announc.">
        <title>Expanding the biotechnology potential of lactobacilli through comparative genomics of 213 strains and associated genera.</title>
        <authorList>
            <person name="Sun Z."/>
            <person name="Harris H.M."/>
            <person name="McCann A."/>
            <person name="Guo C."/>
            <person name="Argimon S."/>
            <person name="Zhang W."/>
            <person name="Yang X."/>
            <person name="Jeffery I.B."/>
            <person name="Cooney J.C."/>
            <person name="Kagawa T.F."/>
            <person name="Liu W."/>
            <person name="Song Y."/>
            <person name="Salvetti E."/>
            <person name="Wrobel A."/>
            <person name="Rasinkangas P."/>
            <person name="Parkhill J."/>
            <person name="Rea M.C."/>
            <person name="O'Sullivan O."/>
            <person name="Ritari J."/>
            <person name="Douillard F.P."/>
            <person name="Paul Ross R."/>
            <person name="Yang R."/>
            <person name="Briner A.E."/>
            <person name="Felis G.E."/>
            <person name="de Vos W.M."/>
            <person name="Barrangou R."/>
            <person name="Klaenhammer T.R."/>
            <person name="Caufield P.W."/>
            <person name="Cui Y."/>
            <person name="Zhang H."/>
            <person name="O'Toole P.W."/>
        </authorList>
    </citation>
    <scope>NUCLEOTIDE SEQUENCE [LARGE SCALE GENOMIC DNA]</scope>
    <source>
        <strain evidence="2 3">DSM 18527</strain>
    </source>
</reference>
<evidence type="ECO:0000313" key="2">
    <source>
        <dbReference type="EMBL" id="KRM36695.1"/>
    </source>
</evidence>
<dbReference type="SUPFAM" id="SSF51230">
    <property type="entry name" value="Single hybrid motif"/>
    <property type="match status" value="1"/>
</dbReference>
<proteinExistence type="predicted"/>
<evidence type="ECO:0000313" key="3">
    <source>
        <dbReference type="Proteomes" id="UP000051236"/>
    </source>
</evidence>
<sequence>MAVAFKETKYFWQEQLDPKSIRLGLTPEAQDELGRVKFVELPMVGELALGDTLVAVEAEKAVLDLPTPVAGKVTAVHTEISDDPELMNSQKHQDNWIADLLVD</sequence>
<dbReference type="PATRIC" id="fig|1423734.3.peg.2606"/>